<dbReference type="Pfam" id="PF01725">
    <property type="entry name" value="Ham1p_like"/>
    <property type="match status" value="1"/>
</dbReference>
<reference evidence="12 13" key="1">
    <citation type="submission" date="2018-04" db="EMBL/GenBank/DDBJ databases">
        <title>Complete genome sequence of Hydrogenophilus thermoluteolus TH-1.</title>
        <authorList>
            <person name="Arai H."/>
        </authorList>
    </citation>
    <scope>NUCLEOTIDE SEQUENCE [LARGE SCALE GENOMIC DNA]</scope>
    <source>
        <strain evidence="12 13">TH-1</strain>
    </source>
</reference>
<feature type="binding site" evidence="10">
    <location>
        <begin position="154"/>
        <end position="157"/>
    </location>
    <ligand>
        <name>substrate</name>
    </ligand>
</feature>
<evidence type="ECO:0000256" key="2">
    <source>
        <dbReference type="ARBA" id="ARBA00011738"/>
    </source>
</evidence>
<organism evidence="12 13">
    <name type="scientific">Hydrogenophilus thermoluteolus</name>
    <name type="common">Pseudomonas hydrogenothermophila</name>
    <dbReference type="NCBI Taxonomy" id="297"/>
    <lineage>
        <taxon>Bacteria</taxon>
        <taxon>Pseudomonadati</taxon>
        <taxon>Pseudomonadota</taxon>
        <taxon>Hydrogenophilia</taxon>
        <taxon>Hydrogenophilales</taxon>
        <taxon>Hydrogenophilaceae</taxon>
        <taxon>Hydrogenophilus</taxon>
    </lineage>
</organism>
<gene>
    <name evidence="12" type="ORF">HPTL_1914</name>
</gene>
<comment type="cofactor">
    <cofactor evidence="10">
        <name>Mg(2+)</name>
        <dbReference type="ChEBI" id="CHEBI:18420"/>
    </cofactor>
    <text evidence="10">Binds 1 Mg(2+) ion per subunit.</text>
</comment>
<dbReference type="PANTHER" id="PTHR11067:SF9">
    <property type="entry name" value="INOSINE TRIPHOSPHATE PYROPHOSPHATASE"/>
    <property type="match status" value="1"/>
</dbReference>
<keyword evidence="7 10" id="KW-0546">Nucleotide metabolism</keyword>
<dbReference type="InterPro" id="IPR002637">
    <property type="entry name" value="RdgB/HAM1"/>
</dbReference>
<protein>
    <recommendedName>
        <fullName evidence="10">dITP/XTP pyrophosphatase</fullName>
        <ecNumber evidence="10">3.6.1.66</ecNumber>
    </recommendedName>
    <alternativeName>
        <fullName evidence="10">Non-canonical purine NTP pyrophosphatase</fullName>
    </alternativeName>
    <alternativeName>
        <fullName evidence="10">Non-standard purine NTP pyrophosphatase</fullName>
    </alternativeName>
    <alternativeName>
        <fullName evidence="10">Nucleoside-triphosphate diphosphatase</fullName>
    </alternativeName>
    <alternativeName>
        <fullName evidence="10">Nucleoside-triphosphate pyrophosphatase</fullName>
        <shortName evidence="10">NTPase</shortName>
    </alternativeName>
</protein>
<comment type="catalytic activity">
    <reaction evidence="9 10">
        <text>XTP + H2O = XMP + diphosphate + H(+)</text>
        <dbReference type="Rhea" id="RHEA:28610"/>
        <dbReference type="ChEBI" id="CHEBI:15377"/>
        <dbReference type="ChEBI" id="CHEBI:15378"/>
        <dbReference type="ChEBI" id="CHEBI:33019"/>
        <dbReference type="ChEBI" id="CHEBI:57464"/>
        <dbReference type="ChEBI" id="CHEBI:61314"/>
        <dbReference type="EC" id="3.6.1.66"/>
    </reaction>
</comment>
<evidence type="ECO:0000256" key="3">
    <source>
        <dbReference type="ARBA" id="ARBA00022723"/>
    </source>
</evidence>
<dbReference type="GO" id="GO:0009117">
    <property type="term" value="P:nucleotide metabolic process"/>
    <property type="evidence" value="ECO:0007669"/>
    <property type="project" value="UniProtKB-KW"/>
</dbReference>
<feature type="binding site" evidence="10">
    <location>
        <begin position="8"/>
        <end position="13"/>
    </location>
    <ligand>
        <name>substrate</name>
    </ligand>
</feature>
<evidence type="ECO:0000256" key="11">
    <source>
        <dbReference type="RuleBase" id="RU003781"/>
    </source>
</evidence>
<dbReference type="InterPro" id="IPR029001">
    <property type="entry name" value="ITPase-like_fam"/>
</dbReference>
<keyword evidence="4 10" id="KW-0547">Nucleotide-binding</keyword>
<comment type="caution">
    <text evidence="10">Lacks conserved residue(s) required for the propagation of feature annotation.</text>
</comment>
<keyword evidence="3 10" id="KW-0479">Metal-binding</keyword>
<dbReference type="GO" id="GO:0035870">
    <property type="term" value="F:dITP diphosphatase activity"/>
    <property type="evidence" value="ECO:0007669"/>
    <property type="project" value="UniProtKB-UniRule"/>
</dbReference>
<proteinExistence type="inferred from homology"/>
<dbReference type="Gene3D" id="3.90.950.10">
    <property type="match status" value="1"/>
</dbReference>
<comment type="similarity">
    <text evidence="1 10 11">Belongs to the HAM1 NTPase family.</text>
</comment>
<evidence type="ECO:0000313" key="13">
    <source>
        <dbReference type="Proteomes" id="UP000262004"/>
    </source>
</evidence>
<evidence type="ECO:0000256" key="7">
    <source>
        <dbReference type="ARBA" id="ARBA00023080"/>
    </source>
</evidence>
<feature type="binding site" evidence="10">
    <location>
        <position position="177"/>
    </location>
    <ligand>
        <name>substrate</name>
    </ligand>
</feature>
<evidence type="ECO:0000256" key="8">
    <source>
        <dbReference type="ARBA" id="ARBA00051875"/>
    </source>
</evidence>
<feature type="binding site" evidence="10">
    <location>
        <position position="70"/>
    </location>
    <ligand>
        <name>substrate</name>
    </ligand>
</feature>
<keyword evidence="13" id="KW-1185">Reference proteome</keyword>
<evidence type="ECO:0000256" key="9">
    <source>
        <dbReference type="ARBA" id="ARBA00052017"/>
    </source>
</evidence>
<dbReference type="HAMAP" id="MF_01405">
    <property type="entry name" value="Non_canon_purine_NTPase"/>
    <property type="match status" value="1"/>
</dbReference>
<dbReference type="EMBL" id="AP018558">
    <property type="protein sequence ID" value="BBD78168.1"/>
    <property type="molecule type" value="Genomic_DNA"/>
</dbReference>
<comment type="catalytic activity">
    <reaction evidence="10">
        <text>ITP + H2O = IMP + diphosphate + H(+)</text>
        <dbReference type="Rhea" id="RHEA:29399"/>
        <dbReference type="ChEBI" id="CHEBI:15377"/>
        <dbReference type="ChEBI" id="CHEBI:15378"/>
        <dbReference type="ChEBI" id="CHEBI:33019"/>
        <dbReference type="ChEBI" id="CHEBI:58053"/>
        <dbReference type="ChEBI" id="CHEBI:61402"/>
        <dbReference type="EC" id="3.6.1.66"/>
    </reaction>
</comment>
<dbReference type="EC" id="3.6.1.66" evidence="10"/>
<dbReference type="AlphaFoldDB" id="A0A2Z6E0M1"/>
<dbReference type="GO" id="GO:0036222">
    <property type="term" value="F:XTP diphosphatase activity"/>
    <property type="evidence" value="ECO:0007669"/>
    <property type="project" value="UniProtKB-UniRule"/>
</dbReference>
<dbReference type="GO" id="GO:0000166">
    <property type="term" value="F:nucleotide binding"/>
    <property type="evidence" value="ECO:0007669"/>
    <property type="project" value="UniProtKB-KW"/>
</dbReference>
<evidence type="ECO:0000256" key="1">
    <source>
        <dbReference type="ARBA" id="ARBA00008023"/>
    </source>
</evidence>
<keyword evidence="6 10" id="KW-0460">Magnesium</keyword>
<dbReference type="NCBIfam" id="TIGR00042">
    <property type="entry name" value="RdgB/HAM1 family non-canonical purine NTP pyrophosphatase"/>
    <property type="match status" value="1"/>
</dbReference>
<dbReference type="CDD" id="cd00515">
    <property type="entry name" value="HAM1"/>
    <property type="match status" value="1"/>
</dbReference>
<dbReference type="SUPFAM" id="SSF52972">
    <property type="entry name" value="ITPase-like"/>
    <property type="match status" value="1"/>
</dbReference>
<name>A0A2Z6E0M1_HYDTE</name>
<dbReference type="OrthoDB" id="9807456at2"/>
<dbReference type="GO" id="GO:0046872">
    <property type="term" value="F:metal ion binding"/>
    <property type="evidence" value="ECO:0007669"/>
    <property type="project" value="UniProtKB-KW"/>
</dbReference>
<comment type="catalytic activity">
    <reaction evidence="8 10">
        <text>dITP + H2O = dIMP + diphosphate + H(+)</text>
        <dbReference type="Rhea" id="RHEA:28342"/>
        <dbReference type="ChEBI" id="CHEBI:15377"/>
        <dbReference type="ChEBI" id="CHEBI:15378"/>
        <dbReference type="ChEBI" id="CHEBI:33019"/>
        <dbReference type="ChEBI" id="CHEBI:61194"/>
        <dbReference type="ChEBI" id="CHEBI:61382"/>
        <dbReference type="EC" id="3.6.1.66"/>
    </reaction>
</comment>
<evidence type="ECO:0000313" key="12">
    <source>
        <dbReference type="EMBL" id="BBD78168.1"/>
    </source>
</evidence>
<dbReference type="GO" id="GO:0017111">
    <property type="term" value="F:ribonucleoside triphosphate phosphatase activity"/>
    <property type="evidence" value="ECO:0007669"/>
    <property type="project" value="InterPro"/>
</dbReference>
<feature type="binding site" evidence="10">
    <location>
        <position position="69"/>
    </location>
    <ligand>
        <name>Mg(2+)</name>
        <dbReference type="ChEBI" id="CHEBI:18420"/>
    </ligand>
</feature>
<evidence type="ECO:0000256" key="6">
    <source>
        <dbReference type="ARBA" id="ARBA00022842"/>
    </source>
</evidence>
<evidence type="ECO:0000256" key="5">
    <source>
        <dbReference type="ARBA" id="ARBA00022801"/>
    </source>
</evidence>
<dbReference type="PANTHER" id="PTHR11067">
    <property type="entry name" value="INOSINE TRIPHOSPHATE PYROPHOSPHATASE/HAM1 PROTEIN"/>
    <property type="match status" value="1"/>
</dbReference>
<keyword evidence="5 10" id="KW-0378">Hydrolase</keyword>
<dbReference type="Proteomes" id="UP000262004">
    <property type="component" value="Chromosome"/>
</dbReference>
<dbReference type="InterPro" id="IPR020922">
    <property type="entry name" value="dITP/XTP_pyrophosphatase"/>
</dbReference>
<dbReference type="FunFam" id="3.90.950.10:FF:000001">
    <property type="entry name" value="dITP/XTP pyrophosphatase"/>
    <property type="match status" value="1"/>
</dbReference>
<dbReference type="KEGG" id="htl:HPTL_1914"/>
<dbReference type="GO" id="GO:0036220">
    <property type="term" value="F:ITP diphosphatase activity"/>
    <property type="evidence" value="ECO:0007669"/>
    <property type="project" value="UniProtKB-UniRule"/>
</dbReference>
<evidence type="ECO:0000256" key="4">
    <source>
        <dbReference type="ARBA" id="ARBA00022741"/>
    </source>
</evidence>
<comment type="function">
    <text evidence="10">Pyrophosphatase that catalyzes the hydrolysis of nucleoside triphosphates to their monophosphate derivatives, with a high preference for the non-canonical purine nucleotides XTP (xanthosine triphosphate), dITP (deoxyinosine triphosphate) and ITP. Seems to function as a house-cleaning enzyme that removes non-canonical purine nucleotides from the nucleotide pool, thus preventing their incorporation into DNA/RNA and avoiding chromosomal lesions.</text>
</comment>
<evidence type="ECO:0000256" key="10">
    <source>
        <dbReference type="HAMAP-Rule" id="MF_01405"/>
    </source>
</evidence>
<feature type="binding site" evidence="10">
    <location>
        <begin position="182"/>
        <end position="183"/>
    </location>
    <ligand>
        <name>substrate</name>
    </ligand>
</feature>
<dbReference type="GO" id="GO:0005829">
    <property type="term" value="C:cytosol"/>
    <property type="evidence" value="ECO:0007669"/>
    <property type="project" value="TreeGrafter"/>
</dbReference>
<dbReference type="GO" id="GO:0009146">
    <property type="term" value="P:purine nucleoside triphosphate catabolic process"/>
    <property type="evidence" value="ECO:0007669"/>
    <property type="project" value="UniProtKB-UniRule"/>
</dbReference>
<dbReference type="RefSeq" id="WP_119335823.1">
    <property type="nucleotide sequence ID" value="NZ_AP018558.1"/>
</dbReference>
<comment type="subunit">
    <text evidence="2 10">Homodimer.</text>
</comment>
<feature type="active site" description="Proton acceptor" evidence="10">
    <location>
        <position position="69"/>
    </location>
</feature>
<sequence length="208" mass="22087">MVTVVLASDNRGKLAEFEALLAPLGVTVRPQGAFAVPAASEPYGTFLENALAKARHAARLTGLPALADDSGLVVPALGGAPGVFSARYAGEPKSDARNNDKLLAEMAALEGEARRAYFYACLVFVVHGDDPTPFVAEGRWWGTIAEAPRGTNGFGYDPLFIDPESNQTAAELTRDEKNRRSHRARAVARLVAAWPELSAALPTATVRS</sequence>
<accession>A0A2Z6E0M1</accession>